<name>A0A0R3PXQ8_ANGCS</name>
<evidence type="ECO:0000313" key="3">
    <source>
        <dbReference type="Proteomes" id="UP000267027"/>
    </source>
</evidence>
<proteinExistence type="predicted"/>
<reference evidence="2 3" key="2">
    <citation type="submission" date="2018-11" db="EMBL/GenBank/DDBJ databases">
        <authorList>
            <consortium name="Pathogen Informatics"/>
        </authorList>
    </citation>
    <scope>NUCLEOTIDE SEQUENCE [LARGE SCALE GENOMIC DNA]</scope>
    <source>
        <strain evidence="2 3">Costa Rica</strain>
    </source>
</reference>
<dbReference type="AlphaFoldDB" id="A0A0R3PXQ8"/>
<dbReference type="OrthoDB" id="5876072at2759"/>
<reference evidence="4" key="1">
    <citation type="submission" date="2017-02" db="UniProtKB">
        <authorList>
            <consortium name="WormBaseParasite"/>
        </authorList>
    </citation>
    <scope>IDENTIFICATION</scope>
</reference>
<sequence>MFWATLSFVACVITSSIGMIIYSNSLDHIRTGIEILPQQLNTTTSAKLTVLQFLTVMYKNQRLCSLASIRVKNEVVHLVEQLSGDIEDMDLNQFGYLENFPAARMHKAVKVILNLTSQLSSFKPSVVEFRLHVEDMFSEVLQYVSRETVKLQRQLAYIFTERNFSQRLHDLLGYTLLIPFTLLFLSVIGLAGISVSWAFYSSRDRHSSRESRRGAFSMVAASALTTTGYTAMFVGALLCLMTA</sequence>
<evidence type="ECO:0000256" key="1">
    <source>
        <dbReference type="SAM" id="Phobius"/>
    </source>
</evidence>
<feature type="transmembrane region" description="Helical" evidence="1">
    <location>
        <begin position="171"/>
        <end position="199"/>
    </location>
</feature>
<keyword evidence="1" id="KW-1133">Transmembrane helix</keyword>
<keyword evidence="3" id="KW-1185">Reference proteome</keyword>
<dbReference type="WBParaSite" id="ACOC_0001110801-mRNA-1">
    <property type="protein sequence ID" value="ACOC_0001110801-mRNA-1"/>
    <property type="gene ID" value="ACOC_0001110801"/>
</dbReference>
<organism evidence="4">
    <name type="scientific">Angiostrongylus costaricensis</name>
    <name type="common">Nematode worm</name>
    <dbReference type="NCBI Taxonomy" id="334426"/>
    <lineage>
        <taxon>Eukaryota</taxon>
        <taxon>Metazoa</taxon>
        <taxon>Ecdysozoa</taxon>
        <taxon>Nematoda</taxon>
        <taxon>Chromadorea</taxon>
        <taxon>Rhabditida</taxon>
        <taxon>Rhabditina</taxon>
        <taxon>Rhabditomorpha</taxon>
        <taxon>Strongyloidea</taxon>
        <taxon>Metastrongylidae</taxon>
        <taxon>Angiostrongylus</taxon>
    </lineage>
</organism>
<feature type="transmembrane region" description="Helical" evidence="1">
    <location>
        <begin position="6"/>
        <end position="23"/>
    </location>
</feature>
<dbReference type="Proteomes" id="UP000267027">
    <property type="component" value="Unassembled WGS sequence"/>
</dbReference>
<keyword evidence="1" id="KW-0472">Membrane</keyword>
<protein>
    <submittedName>
        <fullName evidence="4">Protein tweety homolog</fullName>
    </submittedName>
</protein>
<evidence type="ECO:0000313" key="4">
    <source>
        <dbReference type="WBParaSite" id="ACOC_0001110801-mRNA-1"/>
    </source>
</evidence>
<evidence type="ECO:0000313" key="2">
    <source>
        <dbReference type="EMBL" id="VDM62694.1"/>
    </source>
</evidence>
<feature type="transmembrane region" description="Helical" evidence="1">
    <location>
        <begin position="219"/>
        <end position="240"/>
    </location>
</feature>
<dbReference type="EMBL" id="UYYA01004615">
    <property type="protein sequence ID" value="VDM62694.1"/>
    <property type="molecule type" value="Genomic_DNA"/>
</dbReference>
<gene>
    <name evidence="2" type="ORF">ACOC_LOCUS11109</name>
</gene>
<keyword evidence="1" id="KW-0812">Transmembrane</keyword>
<accession>A0A0R3PXQ8</accession>